<name>A0A897NIN5_9EURY</name>
<sequence>MYLADDKKQVQLLELKADESITVNGADALALERRIDCDISKIDSLAGACAGGFTNVYLDYVVGHPYEELERHGPSAGTVTRLPA</sequence>
<proteinExistence type="predicted"/>
<reference evidence="1" key="1">
    <citation type="submission" date="2020-11" db="EMBL/GenBank/DDBJ databases">
        <title>Carbohydrate-dependent, anaerobic sulfur respiration: A novel catabolism in halophilic archaea.</title>
        <authorList>
            <person name="Sorokin D.Y."/>
            <person name="Messina E."/>
            <person name="Smedile F."/>
            <person name="La Cono V."/>
            <person name="Hallsworth J.E."/>
            <person name="Yakimov M.M."/>
        </authorList>
    </citation>
    <scope>NUCLEOTIDE SEQUENCE</scope>
    <source>
        <strain evidence="1">HSR-Bgl</strain>
    </source>
</reference>
<evidence type="ECO:0000313" key="2">
    <source>
        <dbReference type="Proteomes" id="UP000663305"/>
    </source>
</evidence>
<dbReference type="AlphaFoldDB" id="A0A897NIN5"/>
<dbReference type="Proteomes" id="UP000663305">
    <property type="component" value="Chromosome"/>
</dbReference>
<organism evidence="1 2">
    <name type="scientific">Halapricum desulfuricans</name>
    <dbReference type="NCBI Taxonomy" id="2841257"/>
    <lineage>
        <taxon>Archaea</taxon>
        <taxon>Methanobacteriati</taxon>
        <taxon>Methanobacteriota</taxon>
        <taxon>Stenosarchaea group</taxon>
        <taxon>Halobacteria</taxon>
        <taxon>Halobacteriales</taxon>
        <taxon>Haloarculaceae</taxon>
        <taxon>Halapricum</taxon>
    </lineage>
</organism>
<accession>A0A897NIN5</accession>
<gene>
    <name evidence="1" type="primary">aIM243</name>
    <name evidence="1" type="ORF">HSBGL_2059</name>
</gene>
<dbReference type="GeneID" id="68861591"/>
<evidence type="ECO:0000313" key="1">
    <source>
        <dbReference type="EMBL" id="QSG12468.1"/>
    </source>
</evidence>
<dbReference type="RefSeq" id="WP_229124406.1">
    <property type="nucleotide sequence ID" value="NZ_CP064789.1"/>
</dbReference>
<protein>
    <submittedName>
        <fullName evidence="1">AIM24 family</fullName>
    </submittedName>
</protein>
<dbReference type="EMBL" id="CP064789">
    <property type="protein sequence ID" value="QSG12468.1"/>
    <property type="molecule type" value="Genomic_DNA"/>
</dbReference>